<keyword evidence="8" id="KW-0966">Cell projection</keyword>
<keyword evidence="7" id="KW-0653">Protein transport</keyword>
<dbReference type="InterPro" id="IPR042194">
    <property type="entry name" value="FHIPEP_1"/>
</dbReference>
<feature type="transmembrane region" description="Helical" evidence="7">
    <location>
        <begin position="251"/>
        <end position="269"/>
    </location>
</feature>
<dbReference type="Gene3D" id="3.40.30.60">
    <property type="entry name" value="FHIPEP family, domain 1"/>
    <property type="match status" value="1"/>
</dbReference>
<dbReference type="RefSeq" id="WP_156710613.1">
    <property type="nucleotide sequence ID" value="NZ_WPHG01000001.1"/>
</dbReference>
<evidence type="ECO:0000256" key="4">
    <source>
        <dbReference type="ARBA" id="ARBA00022692"/>
    </source>
</evidence>
<evidence type="ECO:0000313" key="9">
    <source>
        <dbReference type="Proteomes" id="UP000463224"/>
    </source>
</evidence>
<proteinExistence type="inferred from homology"/>
<feature type="transmembrane region" description="Helical" evidence="7">
    <location>
        <begin position="210"/>
        <end position="231"/>
    </location>
</feature>
<feature type="transmembrane region" description="Helical" evidence="7">
    <location>
        <begin position="46"/>
        <end position="65"/>
    </location>
</feature>
<dbReference type="Proteomes" id="UP000463224">
    <property type="component" value="Unassembled WGS sequence"/>
</dbReference>
<dbReference type="GO" id="GO:0005886">
    <property type="term" value="C:plasma membrane"/>
    <property type="evidence" value="ECO:0007669"/>
    <property type="project" value="UniProtKB-SubCell"/>
</dbReference>
<protein>
    <recommendedName>
        <fullName evidence="7">Flagellar biosynthesis protein FlhA</fullName>
    </recommendedName>
</protein>
<evidence type="ECO:0000313" key="8">
    <source>
        <dbReference type="EMBL" id="MVA95722.1"/>
    </source>
</evidence>
<keyword evidence="8" id="KW-0282">Flagellum</keyword>
<keyword evidence="6 7" id="KW-0472">Membrane</keyword>
<sequence>MAAGQTTYTPVPAASARNGRDVFFAIGIITILSVLFLPIPAFMIDIGLAFSIAISVLILMVALWIQRPLDFSSFPTILLIATMLRLALNIATTRVILAHGNEGTNAAGYVIGGFSNLVMAGDFVIGLIVFLILIVVNFIVITKGATRIAEVGARFTLDAIPGKQMSIDADLSAGMINDKEAQARRRELEEESSFFGSMDGASKFVRGDAIAGLIITGVNIVGGVAIGYGRHDMNLGQAADVFVKLSVGDGLVTQIPALIVSLAAGLLVSKGGTRGSANQAVFGQLTAYPRALQVAALLLAVLAFLPGLPFLPFVGLATVMAGIGYAIPLRENRRAAAEAEDEKQRQEAIEAEDKNSIRSSLRTPEIELLIGKQLSARMLASHQELAFRMGKMRKKFALDFGFVVPEVRLTDDFAIPPKSYQIKIHGTVVAEYQMRVGEVMVLLGGNEPPDMPGEEVREPAFGMRAYSVPETFAEELKRDNFAVADNLSVLLTHLSEVIRNNLPQLLSYKDMKTLIERLDPEYKKLAEEICTSHISYPGLQAVLKLLLAERVSIRNLHLIIEAIAEIAPHVRRTEQIVEHVRIRMSQQICGDLSEAGVLKVLRLGNRWDLAFHQALKRDQKGEVREFDIDPRLLEEFGQEATKVIRQHFDAGERFALVTAPDARPYVRMIIERLFSTLPVLSHVEIAKGVEIKVLGSLS</sequence>
<gene>
    <name evidence="7 8" type="primary">flhA</name>
    <name evidence="8" type="ORF">GN330_00455</name>
</gene>
<feature type="transmembrane region" description="Helical" evidence="7">
    <location>
        <begin position="117"/>
        <end position="140"/>
    </location>
</feature>
<comment type="subcellular location">
    <subcellularLocation>
        <location evidence="1 7">Cell membrane</location>
        <topology evidence="1 7">Multi-pass membrane protein</topology>
    </subcellularLocation>
</comment>
<dbReference type="AlphaFoldDB" id="A0A844Q9D2"/>
<dbReference type="InterPro" id="IPR042196">
    <property type="entry name" value="FHIPEP_4"/>
</dbReference>
<dbReference type="EMBL" id="WPHG01000001">
    <property type="protein sequence ID" value="MVA95722.1"/>
    <property type="molecule type" value="Genomic_DNA"/>
</dbReference>
<accession>A0A844Q9D2</accession>
<keyword evidence="7" id="KW-1005">Bacterial flagellum biogenesis</keyword>
<dbReference type="GO" id="GO:0044780">
    <property type="term" value="P:bacterial-type flagellum assembly"/>
    <property type="evidence" value="ECO:0007669"/>
    <property type="project" value="InterPro"/>
</dbReference>
<evidence type="ECO:0000256" key="2">
    <source>
        <dbReference type="ARBA" id="ARBA00008835"/>
    </source>
</evidence>
<keyword evidence="7" id="KW-1006">Bacterial flagellum protein export</keyword>
<dbReference type="GO" id="GO:0009306">
    <property type="term" value="P:protein secretion"/>
    <property type="evidence" value="ECO:0007669"/>
    <property type="project" value="InterPro"/>
</dbReference>
<keyword evidence="4 7" id="KW-0812">Transmembrane</keyword>
<keyword evidence="3 7" id="KW-1003">Cell membrane</keyword>
<evidence type="ECO:0000256" key="6">
    <source>
        <dbReference type="ARBA" id="ARBA00023136"/>
    </source>
</evidence>
<dbReference type="InterPro" id="IPR006301">
    <property type="entry name" value="FlhA"/>
</dbReference>
<evidence type="ECO:0000256" key="3">
    <source>
        <dbReference type="ARBA" id="ARBA00022475"/>
    </source>
</evidence>
<keyword evidence="9" id="KW-1185">Reference proteome</keyword>
<organism evidence="8 9">
    <name type="scientific">Nitratireductor arenosus</name>
    <dbReference type="NCBI Taxonomy" id="2682096"/>
    <lineage>
        <taxon>Bacteria</taxon>
        <taxon>Pseudomonadati</taxon>
        <taxon>Pseudomonadota</taxon>
        <taxon>Alphaproteobacteria</taxon>
        <taxon>Hyphomicrobiales</taxon>
        <taxon>Phyllobacteriaceae</taxon>
        <taxon>Nitratireductor</taxon>
    </lineage>
</organism>
<comment type="caution">
    <text evidence="8">The sequence shown here is derived from an EMBL/GenBank/DDBJ whole genome shotgun (WGS) entry which is preliminary data.</text>
</comment>
<evidence type="ECO:0000256" key="1">
    <source>
        <dbReference type="ARBA" id="ARBA00004651"/>
    </source>
</evidence>
<dbReference type="PRINTS" id="PR00949">
    <property type="entry name" value="TYPE3IMAPROT"/>
</dbReference>
<dbReference type="Gene3D" id="3.40.50.12790">
    <property type="entry name" value="FHIPEP family, domain 4"/>
    <property type="match status" value="1"/>
</dbReference>
<comment type="caution">
    <text evidence="7">Lacks conserved residue(s) required for the propagation of feature annotation.</text>
</comment>
<dbReference type="PIRSF" id="PIRSF005419">
    <property type="entry name" value="FlhA"/>
    <property type="match status" value="1"/>
</dbReference>
<dbReference type="NCBIfam" id="TIGR01398">
    <property type="entry name" value="FlhA"/>
    <property type="match status" value="1"/>
</dbReference>
<feature type="transmembrane region" description="Helical" evidence="7">
    <location>
        <begin position="22"/>
        <end position="40"/>
    </location>
</feature>
<keyword evidence="5 7" id="KW-1133">Transmembrane helix</keyword>
<reference evidence="8 9" key="1">
    <citation type="submission" date="2019-12" db="EMBL/GenBank/DDBJ databases">
        <title>Nitratireductor arenosus sp. nov., Isolated from sea sand, Jeju island, South Korea.</title>
        <authorList>
            <person name="Kim W."/>
        </authorList>
    </citation>
    <scope>NUCLEOTIDE SEQUENCE [LARGE SCALE GENOMIC DNA]</scope>
    <source>
        <strain evidence="8 9">CAU 1489</strain>
    </source>
</reference>
<dbReference type="InterPro" id="IPR042193">
    <property type="entry name" value="FHIPEP_3"/>
</dbReference>
<keyword evidence="8" id="KW-0969">Cilium</keyword>
<comment type="function">
    <text evidence="7">Required for formation of the rod structure of the flagellar apparatus. Together with FliI and FliH, may constitute the export apparatus of flagellin.</text>
</comment>
<dbReference type="PANTHER" id="PTHR30161:SF1">
    <property type="entry name" value="FLAGELLAR BIOSYNTHESIS PROTEIN FLHA-RELATED"/>
    <property type="match status" value="1"/>
</dbReference>
<feature type="transmembrane region" description="Helical" evidence="7">
    <location>
        <begin position="77"/>
        <end position="97"/>
    </location>
</feature>
<evidence type="ECO:0000256" key="7">
    <source>
        <dbReference type="RuleBase" id="RU364093"/>
    </source>
</evidence>
<comment type="similarity">
    <text evidence="2 7">Belongs to the FHIPEP (flagella/HR/invasion proteins export pore) family.</text>
</comment>
<dbReference type="PANTHER" id="PTHR30161">
    <property type="entry name" value="FLAGELLAR EXPORT PROTEIN, MEMBRANE FLHA SUBUNIT-RELATED"/>
    <property type="match status" value="1"/>
</dbReference>
<dbReference type="Gene3D" id="1.10.8.540">
    <property type="entry name" value="FHIPEP family, domain 3"/>
    <property type="match status" value="1"/>
</dbReference>
<keyword evidence="7" id="KW-0813">Transport</keyword>
<dbReference type="Pfam" id="PF00771">
    <property type="entry name" value="FHIPEP"/>
    <property type="match status" value="1"/>
</dbReference>
<evidence type="ECO:0000256" key="5">
    <source>
        <dbReference type="ARBA" id="ARBA00022989"/>
    </source>
</evidence>
<dbReference type="InterPro" id="IPR001712">
    <property type="entry name" value="T3SS_FHIPEP"/>
</dbReference>
<name>A0A844Q9D2_9HYPH</name>